<organism evidence="3 4">
    <name type="scientific">Actinopolymorpha pittospori</name>
    <dbReference type="NCBI Taxonomy" id="648752"/>
    <lineage>
        <taxon>Bacteria</taxon>
        <taxon>Bacillati</taxon>
        <taxon>Actinomycetota</taxon>
        <taxon>Actinomycetes</taxon>
        <taxon>Propionibacteriales</taxon>
        <taxon>Actinopolymorphaceae</taxon>
        <taxon>Actinopolymorpha</taxon>
    </lineage>
</organism>
<feature type="transmembrane region" description="Helical" evidence="1">
    <location>
        <begin position="12"/>
        <end position="31"/>
    </location>
</feature>
<evidence type="ECO:0000256" key="1">
    <source>
        <dbReference type="SAM" id="Phobius"/>
    </source>
</evidence>
<dbReference type="AlphaFoldDB" id="A0A927MX86"/>
<keyword evidence="1" id="KW-0812">Transmembrane</keyword>
<sequence length="308" mass="31640">MPSRSRGLTASWLLGLTLAHVGALVLVWWIFIRTRHGQLLDTVAFSGNVLGQTHVHGLVTRVLDVISVLSLALATGIIGFIALARRRVMLAMVATLLVAGANLTTQALKHALIHRPDLGIDSDVVGVNSLPSGHTTVAASVAVALVLVLPPRLRGTTALLGACYAALTAVATLSAGWHRPSDAVAALIIVGGWAAGGGLLLVLAQDDHAVVTSDEAHPYAVSLLAFAGLALLAVGLAAVWLADPGVGAQVAGLSRRRMVAAYAGSAVGIAGTACLMMMFALVTVHRVVPRRLRGARPPEARARVGASA</sequence>
<dbReference type="InterPro" id="IPR036938">
    <property type="entry name" value="PAP2/HPO_sf"/>
</dbReference>
<dbReference type="SMART" id="SM00014">
    <property type="entry name" value="acidPPc"/>
    <property type="match status" value="1"/>
</dbReference>
<dbReference type="Proteomes" id="UP000638648">
    <property type="component" value="Unassembled WGS sequence"/>
</dbReference>
<dbReference type="InterPro" id="IPR000326">
    <property type="entry name" value="PAP2/HPO"/>
</dbReference>
<dbReference type="RefSeq" id="WP_192751782.1">
    <property type="nucleotide sequence ID" value="NZ_BAABJL010000040.1"/>
</dbReference>
<feature type="domain" description="Phosphatidic acid phosphatase type 2/haloperoxidase" evidence="2">
    <location>
        <begin position="88"/>
        <end position="198"/>
    </location>
</feature>
<evidence type="ECO:0000313" key="4">
    <source>
        <dbReference type="Proteomes" id="UP000638648"/>
    </source>
</evidence>
<dbReference type="SUPFAM" id="SSF48317">
    <property type="entry name" value="Acid phosphatase/Vanadium-dependent haloperoxidase"/>
    <property type="match status" value="1"/>
</dbReference>
<feature type="transmembrane region" description="Helical" evidence="1">
    <location>
        <begin position="90"/>
        <end position="112"/>
    </location>
</feature>
<keyword evidence="4" id="KW-1185">Reference proteome</keyword>
<evidence type="ECO:0000313" key="3">
    <source>
        <dbReference type="EMBL" id="MBE1607912.1"/>
    </source>
</evidence>
<dbReference type="Pfam" id="PF01569">
    <property type="entry name" value="PAP2"/>
    <property type="match status" value="1"/>
</dbReference>
<name>A0A927MX86_9ACTN</name>
<comment type="caution">
    <text evidence="3">The sequence shown here is derived from an EMBL/GenBank/DDBJ whole genome shotgun (WGS) entry which is preliminary data.</text>
</comment>
<feature type="transmembrane region" description="Helical" evidence="1">
    <location>
        <begin position="261"/>
        <end position="284"/>
    </location>
</feature>
<feature type="transmembrane region" description="Helical" evidence="1">
    <location>
        <begin position="132"/>
        <end position="150"/>
    </location>
</feature>
<dbReference type="EMBL" id="JADBEM010000001">
    <property type="protein sequence ID" value="MBE1607912.1"/>
    <property type="molecule type" value="Genomic_DNA"/>
</dbReference>
<protein>
    <submittedName>
        <fullName evidence="3">Membrane-associated phospholipid phosphatase</fullName>
    </submittedName>
</protein>
<accession>A0A927MX86</accession>
<feature type="transmembrane region" description="Helical" evidence="1">
    <location>
        <begin position="157"/>
        <end position="177"/>
    </location>
</feature>
<dbReference type="Gene3D" id="1.20.144.10">
    <property type="entry name" value="Phosphatidic acid phosphatase type 2/haloperoxidase"/>
    <property type="match status" value="1"/>
</dbReference>
<keyword evidence="1" id="KW-1133">Transmembrane helix</keyword>
<gene>
    <name evidence="3" type="ORF">HEB94_004760</name>
</gene>
<reference evidence="3" key="1">
    <citation type="submission" date="2020-10" db="EMBL/GenBank/DDBJ databases">
        <title>Sequencing the genomes of 1000 actinobacteria strains.</title>
        <authorList>
            <person name="Klenk H.-P."/>
        </authorList>
    </citation>
    <scope>NUCLEOTIDE SEQUENCE</scope>
    <source>
        <strain evidence="3">DSM 45354</strain>
    </source>
</reference>
<keyword evidence="1" id="KW-0472">Membrane</keyword>
<feature type="transmembrane region" description="Helical" evidence="1">
    <location>
        <begin position="183"/>
        <end position="204"/>
    </location>
</feature>
<proteinExistence type="predicted"/>
<evidence type="ECO:0000259" key="2">
    <source>
        <dbReference type="SMART" id="SM00014"/>
    </source>
</evidence>
<feature type="transmembrane region" description="Helical" evidence="1">
    <location>
        <begin position="65"/>
        <end position="83"/>
    </location>
</feature>
<feature type="transmembrane region" description="Helical" evidence="1">
    <location>
        <begin position="216"/>
        <end position="241"/>
    </location>
</feature>